<evidence type="ECO:0000313" key="2">
    <source>
        <dbReference type="EMBL" id="MXQ88857.1"/>
    </source>
</evidence>
<evidence type="ECO:0000313" key="3">
    <source>
        <dbReference type="Proteomes" id="UP000322234"/>
    </source>
</evidence>
<reference evidence="2" key="1">
    <citation type="submission" date="2019-10" db="EMBL/GenBank/DDBJ databases">
        <title>The sequence and de novo assembly of the wild yak genome.</title>
        <authorList>
            <person name="Liu Y."/>
        </authorList>
    </citation>
    <scope>NUCLEOTIDE SEQUENCE [LARGE SCALE GENOMIC DNA]</scope>
    <source>
        <strain evidence="2">WY2019</strain>
    </source>
</reference>
<dbReference type="Proteomes" id="UP000322234">
    <property type="component" value="Unassembled WGS sequence"/>
</dbReference>
<accession>A0A6B0RJH3</accession>
<proteinExistence type="predicted"/>
<keyword evidence="3" id="KW-1185">Reference proteome</keyword>
<name>A0A6B0RJH3_9CETA</name>
<gene>
    <name evidence="2" type="ORF">E5288_WYG012235</name>
</gene>
<organism evidence="2 3">
    <name type="scientific">Bos mutus</name>
    <name type="common">wild yak</name>
    <dbReference type="NCBI Taxonomy" id="72004"/>
    <lineage>
        <taxon>Eukaryota</taxon>
        <taxon>Metazoa</taxon>
        <taxon>Chordata</taxon>
        <taxon>Craniata</taxon>
        <taxon>Vertebrata</taxon>
        <taxon>Euteleostomi</taxon>
        <taxon>Mammalia</taxon>
        <taxon>Eutheria</taxon>
        <taxon>Laurasiatheria</taxon>
        <taxon>Artiodactyla</taxon>
        <taxon>Ruminantia</taxon>
        <taxon>Pecora</taxon>
        <taxon>Bovidae</taxon>
        <taxon>Bovinae</taxon>
        <taxon>Bos</taxon>
    </lineage>
</organism>
<dbReference type="EMBL" id="VBQZ03000050">
    <property type="protein sequence ID" value="MXQ88857.1"/>
    <property type="molecule type" value="Genomic_DNA"/>
</dbReference>
<sequence length="177" mass="18633">MGTPEAEAQPVPWVSSESWGGSGPLSEEAVRHWPSQNMNAGPQFYAQLLEVKDSTLETRSLHSCWHDTCWATLPLGMLLWSGDSWNLLCNGATFTDIGQLCSRATFTDASTPSQDGETQRQRCPAIRVAAVRGGSEGEGDSIVKRSAAGVDPVEGEEGVCLGGDPLVGAGNKASGLA</sequence>
<dbReference type="AlphaFoldDB" id="A0A6B0RJH3"/>
<protein>
    <submittedName>
        <fullName evidence="2">Uncharacterized protein</fullName>
    </submittedName>
</protein>
<comment type="caution">
    <text evidence="2">The sequence shown here is derived from an EMBL/GenBank/DDBJ whole genome shotgun (WGS) entry which is preliminary data.</text>
</comment>
<evidence type="ECO:0000256" key="1">
    <source>
        <dbReference type="SAM" id="MobiDB-lite"/>
    </source>
</evidence>
<feature type="region of interest" description="Disordered" evidence="1">
    <location>
        <begin position="1"/>
        <end position="27"/>
    </location>
</feature>